<dbReference type="InterPro" id="IPR011010">
    <property type="entry name" value="DNA_brk_join_enz"/>
</dbReference>
<name>A0A0D0D957_9AGAM</name>
<dbReference type="InParanoid" id="A0A0D0D957"/>
<dbReference type="HOGENOM" id="CLU_003292_2_2_1"/>
<dbReference type="OrthoDB" id="2678913at2759"/>
<reference evidence="1 2" key="1">
    <citation type="submission" date="2014-04" db="EMBL/GenBank/DDBJ databases">
        <authorList>
            <consortium name="DOE Joint Genome Institute"/>
            <person name="Kuo A."/>
            <person name="Kohler A."/>
            <person name="Jargeat P."/>
            <person name="Nagy L.G."/>
            <person name="Floudas D."/>
            <person name="Copeland A."/>
            <person name="Barry K.W."/>
            <person name="Cichocki N."/>
            <person name="Veneault-Fourrey C."/>
            <person name="LaButti K."/>
            <person name="Lindquist E.A."/>
            <person name="Lipzen A."/>
            <person name="Lundell T."/>
            <person name="Morin E."/>
            <person name="Murat C."/>
            <person name="Sun H."/>
            <person name="Tunlid A."/>
            <person name="Henrissat B."/>
            <person name="Grigoriev I.V."/>
            <person name="Hibbett D.S."/>
            <person name="Martin F."/>
            <person name="Nordberg H.P."/>
            <person name="Cantor M.N."/>
            <person name="Hua S.X."/>
        </authorList>
    </citation>
    <scope>NUCLEOTIDE SEQUENCE [LARGE SCALE GENOMIC DNA]</scope>
    <source>
        <strain evidence="1 2">Ve08.2h10</strain>
    </source>
</reference>
<dbReference type="STRING" id="930991.A0A0D0D957"/>
<reference evidence="2" key="2">
    <citation type="submission" date="2015-01" db="EMBL/GenBank/DDBJ databases">
        <title>Evolutionary Origins and Diversification of the Mycorrhizal Mutualists.</title>
        <authorList>
            <consortium name="DOE Joint Genome Institute"/>
            <consortium name="Mycorrhizal Genomics Consortium"/>
            <person name="Kohler A."/>
            <person name="Kuo A."/>
            <person name="Nagy L.G."/>
            <person name="Floudas D."/>
            <person name="Copeland A."/>
            <person name="Barry K.W."/>
            <person name="Cichocki N."/>
            <person name="Veneault-Fourrey C."/>
            <person name="LaButti K."/>
            <person name="Lindquist E.A."/>
            <person name="Lipzen A."/>
            <person name="Lundell T."/>
            <person name="Morin E."/>
            <person name="Murat C."/>
            <person name="Riley R."/>
            <person name="Ohm R."/>
            <person name="Sun H."/>
            <person name="Tunlid A."/>
            <person name="Henrissat B."/>
            <person name="Grigoriev I.V."/>
            <person name="Hibbett D.S."/>
            <person name="Martin F."/>
        </authorList>
    </citation>
    <scope>NUCLEOTIDE SEQUENCE [LARGE SCALE GENOMIC DNA]</scope>
    <source>
        <strain evidence="2">Ve08.2h10</strain>
    </source>
</reference>
<dbReference type="Proteomes" id="UP000054538">
    <property type="component" value="Unassembled WGS sequence"/>
</dbReference>
<sequence>KESYGSGQLVFHIFCDAKSIPNRDRAPTNSELISMFISTLTGQYSGSIVANHLQGICTWHIMHRLDWTHNDTEIEALLKATVTLAPTSSKCKPQELYTVTVLGPMHDNLDLTDPAGAAVFACLTTTFWYTAHVGEFTVPCLDSFNSSLHVKPSDITHKTDQGGLRVTNFHLPRMKLALLSKDVSWVQQQGPSDPQATLLNHITVNDPPLNGHLFAYKHKGSHHPLTKSKFTTTLSSVAKRAGIKPIQGHGVWISSTLKYLLCNVPFDVVKIKGHWVSDTFLVYLCHHTQILAPYIQVSPPFHT</sequence>
<accession>A0A0D0D957</accession>
<dbReference type="AlphaFoldDB" id="A0A0D0D957"/>
<evidence type="ECO:0000313" key="2">
    <source>
        <dbReference type="Proteomes" id="UP000054538"/>
    </source>
</evidence>
<evidence type="ECO:0000313" key="1">
    <source>
        <dbReference type="EMBL" id="KIK76934.1"/>
    </source>
</evidence>
<keyword evidence="2" id="KW-1185">Reference proteome</keyword>
<feature type="non-terminal residue" evidence="1">
    <location>
        <position position="1"/>
    </location>
</feature>
<organism evidence="1 2">
    <name type="scientific">Paxillus rubicundulus Ve08.2h10</name>
    <dbReference type="NCBI Taxonomy" id="930991"/>
    <lineage>
        <taxon>Eukaryota</taxon>
        <taxon>Fungi</taxon>
        <taxon>Dikarya</taxon>
        <taxon>Basidiomycota</taxon>
        <taxon>Agaricomycotina</taxon>
        <taxon>Agaricomycetes</taxon>
        <taxon>Agaricomycetidae</taxon>
        <taxon>Boletales</taxon>
        <taxon>Paxilineae</taxon>
        <taxon>Paxillaceae</taxon>
        <taxon>Paxillus</taxon>
    </lineage>
</organism>
<gene>
    <name evidence="1" type="ORF">PAXRUDRAFT_168349</name>
</gene>
<dbReference type="EMBL" id="KN827224">
    <property type="protein sequence ID" value="KIK76934.1"/>
    <property type="molecule type" value="Genomic_DNA"/>
</dbReference>
<protein>
    <submittedName>
        <fullName evidence="1">Unplaced genomic scaffold scaffold_2402, whole genome shotgun sequence</fullName>
    </submittedName>
</protein>
<proteinExistence type="predicted"/>
<dbReference type="SUPFAM" id="SSF56349">
    <property type="entry name" value="DNA breaking-rejoining enzymes"/>
    <property type="match status" value="1"/>
</dbReference>
<dbReference type="GO" id="GO:0003677">
    <property type="term" value="F:DNA binding"/>
    <property type="evidence" value="ECO:0007669"/>
    <property type="project" value="InterPro"/>
</dbReference>